<organism evidence="2">
    <name type="scientific">Rhizophagus irregularis (strain DAOM 181602 / DAOM 197198 / MUCL 43194)</name>
    <name type="common">Arbuscular mycorrhizal fungus</name>
    <name type="synonym">Glomus intraradices</name>
    <dbReference type="NCBI Taxonomy" id="747089"/>
    <lineage>
        <taxon>Eukaryota</taxon>
        <taxon>Fungi</taxon>
        <taxon>Fungi incertae sedis</taxon>
        <taxon>Mucoromycota</taxon>
        <taxon>Glomeromycotina</taxon>
        <taxon>Glomeromycetes</taxon>
        <taxon>Glomerales</taxon>
        <taxon>Glomeraceae</taxon>
        <taxon>Rhizophagus</taxon>
    </lineage>
</organism>
<dbReference type="AlphaFoldDB" id="U9T112"/>
<reference evidence="2" key="1">
    <citation type="submission" date="2013-07" db="EMBL/GenBank/DDBJ databases">
        <title>The genome of an arbuscular mycorrhizal fungus provides insights into the evolution of the oldest plant symbiosis.</title>
        <authorList>
            <consortium name="DOE Joint Genome Institute"/>
            <person name="Tisserant E."/>
            <person name="Malbreil M."/>
            <person name="Kuo A."/>
            <person name="Kohler A."/>
            <person name="Symeonidi A."/>
            <person name="Balestrini R."/>
            <person name="Charron P."/>
            <person name="Duensing N."/>
            <person name="Frei-dit-Frey N."/>
            <person name="Gianinazzi-Pearson V."/>
            <person name="Gilbert B."/>
            <person name="Handa Y."/>
            <person name="Hijri M."/>
            <person name="Kaul R."/>
            <person name="Kawaguchi M."/>
            <person name="Krajinski F."/>
            <person name="Lammers P."/>
            <person name="Lapierre D."/>
            <person name="Masclaux F.G."/>
            <person name="Murat C."/>
            <person name="Morin E."/>
            <person name="Ndikumana S."/>
            <person name="Pagni M."/>
            <person name="Petitpierre D."/>
            <person name="Requena N."/>
            <person name="Rosikiewicz P."/>
            <person name="Riley R."/>
            <person name="Saito K."/>
            <person name="San Clemente H."/>
            <person name="Shapiro H."/>
            <person name="van Tuinen D."/>
            <person name="Becard G."/>
            <person name="Bonfante P."/>
            <person name="Paszkowski U."/>
            <person name="Shachar-Hill Y."/>
            <person name="Young J.P."/>
            <person name="Sanders I.R."/>
            <person name="Henrissat B."/>
            <person name="Rensing S.A."/>
            <person name="Grigoriev I.V."/>
            <person name="Corradi N."/>
            <person name="Roux C."/>
            <person name="Martin F."/>
        </authorList>
    </citation>
    <scope>NUCLEOTIDE SEQUENCE</scope>
    <source>
        <strain evidence="2">DAOM 197198</strain>
    </source>
</reference>
<dbReference type="EMBL" id="KI296160">
    <property type="protein sequence ID" value="ESA01855.1"/>
    <property type="molecule type" value="Genomic_DNA"/>
</dbReference>
<evidence type="ECO:0000256" key="1">
    <source>
        <dbReference type="SAM" id="MobiDB-lite"/>
    </source>
</evidence>
<protein>
    <submittedName>
        <fullName evidence="2">Uncharacterized protein</fullName>
    </submittedName>
</protein>
<dbReference type="VEuPathDB" id="FungiDB:RhiirFUN_025327"/>
<evidence type="ECO:0000313" key="2">
    <source>
        <dbReference type="EMBL" id="ESA01855.1"/>
    </source>
</evidence>
<proteinExistence type="predicted"/>
<dbReference type="HOGENOM" id="CLU_2050898_0_0_1"/>
<sequence length="120" mass="14434">MAFLEIYTIYDYIMWQVHKKYHTVIYIIRIIFCLVQKNDKEMLNNSAKIDENSNPNNPASTLDDDNLEDLSPTLIYDPNIDYERLVCDSIYEELKGDPYIEEMMKIIRQQEDYEEDYEES</sequence>
<accession>U9T112</accession>
<gene>
    <name evidence="2" type="ORF">GLOINDRAFT_86686</name>
</gene>
<feature type="compositionally biased region" description="Polar residues" evidence="1">
    <location>
        <begin position="46"/>
        <end position="60"/>
    </location>
</feature>
<feature type="region of interest" description="Disordered" evidence="1">
    <location>
        <begin position="46"/>
        <end position="66"/>
    </location>
</feature>
<name>U9T112_RHIID</name>